<evidence type="ECO:0000313" key="2">
    <source>
        <dbReference type="Proteomes" id="UP000314294"/>
    </source>
</evidence>
<comment type="caution">
    <text evidence="1">The sequence shown here is derived from an EMBL/GenBank/DDBJ whole genome shotgun (WGS) entry which is preliminary data.</text>
</comment>
<evidence type="ECO:0000313" key="1">
    <source>
        <dbReference type="EMBL" id="TNN68722.1"/>
    </source>
</evidence>
<name>A0A4Z2HUX8_9TELE</name>
<accession>A0A4Z2HUX8</accession>
<reference evidence="1 2" key="1">
    <citation type="submission" date="2019-03" db="EMBL/GenBank/DDBJ databases">
        <title>First draft genome of Liparis tanakae, snailfish: a comprehensive survey of snailfish specific genes.</title>
        <authorList>
            <person name="Kim W."/>
            <person name="Song I."/>
            <person name="Jeong J.-H."/>
            <person name="Kim D."/>
            <person name="Kim S."/>
            <person name="Ryu S."/>
            <person name="Song J.Y."/>
            <person name="Lee S.K."/>
        </authorList>
    </citation>
    <scope>NUCLEOTIDE SEQUENCE [LARGE SCALE GENOMIC DNA]</scope>
    <source>
        <tissue evidence="1">Muscle</tissue>
    </source>
</reference>
<proteinExistence type="predicted"/>
<organism evidence="1 2">
    <name type="scientific">Liparis tanakae</name>
    <name type="common">Tanaka's snailfish</name>
    <dbReference type="NCBI Taxonomy" id="230148"/>
    <lineage>
        <taxon>Eukaryota</taxon>
        <taxon>Metazoa</taxon>
        <taxon>Chordata</taxon>
        <taxon>Craniata</taxon>
        <taxon>Vertebrata</taxon>
        <taxon>Euteleostomi</taxon>
        <taxon>Actinopterygii</taxon>
        <taxon>Neopterygii</taxon>
        <taxon>Teleostei</taxon>
        <taxon>Neoteleostei</taxon>
        <taxon>Acanthomorphata</taxon>
        <taxon>Eupercaria</taxon>
        <taxon>Perciformes</taxon>
        <taxon>Cottioidei</taxon>
        <taxon>Cottales</taxon>
        <taxon>Liparidae</taxon>
        <taxon>Liparis</taxon>
    </lineage>
</organism>
<keyword evidence="2" id="KW-1185">Reference proteome</keyword>
<dbReference type="AlphaFoldDB" id="A0A4Z2HUX8"/>
<gene>
    <name evidence="1" type="ORF">EYF80_021034</name>
</gene>
<dbReference type="EMBL" id="SRLO01000185">
    <property type="protein sequence ID" value="TNN68722.1"/>
    <property type="molecule type" value="Genomic_DNA"/>
</dbReference>
<sequence length="105" mass="11392">MEAEESTGGERGLIDPLCRAVLSSHAEYSSNHSAPAHGPDPNVSYINLRNNEPVKEELLCFRTLISLSPCGLDPSSQSPWCTYSSFTELHEGQPEKICSSRQAAG</sequence>
<dbReference type="Proteomes" id="UP000314294">
    <property type="component" value="Unassembled WGS sequence"/>
</dbReference>
<protein>
    <submittedName>
        <fullName evidence="1">Uncharacterized protein</fullName>
    </submittedName>
</protein>